<evidence type="ECO:0000313" key="1">
    <source>
        <dbReference type="EMBL" id="CAG8751899.1"/>
    </source>
</evidence>
<organism evidence="1 2">
    <name type="scientific">Cetraspora pellucida</name>
    <dbReference type="NCBI Taxonomy" id="1433469"/>
    <lineage>
        <taxon>Eukaryota</taxon>
        <taxon>Fungi</taxon>
        <taxon>Fungi incertae sedis</taxon>
        <taxon>Mucoromycota</taxon>
        <taxon>Glomeromycotina</taxon>
        <taxon>Glomeromycetes</taxon>
        <taxon>Diversisporales</taxon>
        <taxon>Gigasporaceae</taxon>
        <taxon>Cetraspora</taxon>
    </lineage>
</organism>
<comment type="caution">
    <text evidence="1">The sequence shown here is derived from an EMBL/GenBank/DDBJ whole genome shotgun (WGS) entry which is preliminary data.</text>
</comment>
<dbReference type="Proteomes" id="UP000789366">
    <property type="component" value="Unassembled WGS sequence"/>
</dbReference>
<sequence>YLSFHKIPSIFTPQQKQSKNPDQYLRVITLLNRDKILYNLYSSSLSRHFGIKKTVAKAMKHYYWLTMEKDIKNYIETCDVCQRTVGKPGRFQITKPIKAISPLVHIRIDFVGPLEITSQGNHWIIVATDYFTKWPEAKAVSAATAQETFKFLYENIICQHGVPTIIQSDRGSSFLKHTISLLKEEIGFYHHLSAPYHPKTNRLVKRFNDTLCKMIKIFVLENYEEWDQIISSVIMAYRTYKHEATKYTPFYLLYGREAQMPIDIEFASKFNPIEEPYEQALERRISSILETFKDAMIIAEHSIESAQQAHKFKIGDIVLVYDASKQNVHKNKFSSRWNEPV</sequence>
<accession>A0ACA9QKI1</accession>
<reference evidence="1" key="1">
    <citation type="submission" date="2021-06" db="EMBL/GenBank/DDBJ databases">
        <authorList>
            <person name="Kallberg Y."/>
            <person name="Tangrot J."/>
            <person name="Rosling A."/>
        </authorList>
    </citation>
    <scope>NUCLEOTIDE SEQUENCE</scope>
    <source>
        <strain evidence="1">28 12/20/2015</strain>
    </source>
</reference>
<keyword evidence="2" id="KW-1185">Reference proteome</keyword>
<evidence type="ECO:0000313" key="2">
    <source>
        <dbReference type="Proteomes" id="UP000789366"/>
    </source>
</evidence>
<name>A0ACA9QKI1_9GLOM</name>
<proteinExistence type="predicted"/>
<protein>
    <submittedName>
        <fullName evidence="1">7356_t:CDS:1</fullName>
    </submittedName>
</protein>
<feature type="non-terminal residue" evidence="1">
    <location>
        <position position="1"/>
    </location>
</feature>
<dbReference type="EMBL" id="CAJVPW010043273">
    <property type="protein sequence ID" value="CAG8751899.1"/>
    <property type="molecule type" value="Genomic_DNA"/>
</dbReference>
<gene>
    <name evidence="1" type="ORF">SPELUC_LOCUS14539</name>
</gene>